<name>A0A9D3Z2P8_DREPO</name>
<reference evidence="2" key="2">
    <citation type="submission" date="2020-11" db="EMBL/GenBank/DDBJ databases">
        <authorList>
            <person name="McCartney M.A."/>
            <person name="Auch B."/>
            <person name="Kono T."/>
            <person name="Mallez S."/>
            <person name="Becker A."/>
            <person name="Gohl D.M."/>
            <person name="Silverstein K.A.T."/>
            <person name="Koren S."/>
            <person name="Bechman K.B."/>
            <person name="Herman A."/>
            <person name="Abrahante J.E."/>
            <person name="Garbe J."/>
        </authorList>
    </citation>
    <scope>NUCLEOTIDE SEQUENCE</scope>
    <source>
        <strain evidence="2">Duluth1</strain>
        <tissue evidence="2">Whole animal</tissue>
    </source>
</reference>
<accession>A0A9D3Z2P8</accession>
<dbReference type="Proteomes" id="UP000828390">
    <property type="component" value="Unassembled WGS sequence"/>
</dbReference>
<gene>
    <name evidence="2" type="ORF">DPMN_070170</name>
</gene>
<protein>
    <submittedName>
        <fullName evidence="2">Uncharacterized protein</fullName>
    </submittedName>
</protein>
<evidence type="ECO:0000313" key="3">
    <source>
        <dbReference type="Proteomes" id="UP000828390"/>
    </source>
</evidence>
<dbReference type="AlphaFoldDB" id="A0A9D3Z2P8"/>
<comment type="caution">
    <text evidence="2">The sequence shown here is derived from an EMBL/GenBank/DDBJ whole genome shotgun (WGS) entry which is preliminary data.</text>
</comment>
<sequence length="56" mass="6349">MDKGAQRSFITHTLADKLRLQRDGTDVINPSSFGDPAHIVRRQTQQPSTSWQQIDV</sequence>
<proteinExistence type="predicted"/>
<feature type="compositionally biased region" description="Polar residues" evidence="1">
    <location>
        <begin position="42"/>
        <end position="56"/>
    </location>
</feature>
<dbReference type="EMBL" id="JAIWYP010000014">
    <property type="protein sequence ID" value="KAH3710679.1"/>
    <property type="molecule type" value="Genomic_DNA"/>
</dbReference>
<evidence type="ECO:0000313" key="2">
    <source>
        <dbReference type="EMBL" id="KAH3710679.1"/>
    </source>
</evidence>
<reference evidence="2" key="1">
    <citation type="journal article" date="2019" name="bioRxiv">
        <title>The Genome of the Zebra Mussel, Dreissena polymorpha: A Resource for Invasive Species Research.</title>
        <authorList>
            <person name="McCartney M.A."/>
            <person name="Auch B."/>
            <person name="Kono T."/>
            <person name="Mallez S."/>
            <person name="Zhang Y."/>
            <person name="Obille A."/>
            <person name="Becker A."/>
            <person name="Abrahante J.E."/>
            <person name="Garbe J."/>
            <person name="Badalamenti J.P."/>
            <person name="Herman A."/>
            <person name="Mangelson H."/>
            <person name="Liachko I."/>
            <person name="Sullivan S."/>
            <person name="Sone E.D."/>
            <person name="Koren S."/>
            <person name="Silverstein K.A.T."/>
            <person name="Beckman K.B."/>
            <person name="Gohl D.M."/>
        </authorList>
    </citation>
    <scope>NUCLEOTIDE SEQUENCE</scope>
    <source>
        <strain evidence="2">Duluth1</strain>
        <tissue evidence="2">Whole animal</tissue>
    </source>
</reference>
<evidence type="ECO:0000256" key="1">
    <source>
        <dbReference type="SAM" id="MobiDB-lite"/>
    </source>
</evidence>
<keyword evidence="3" id="KW-1185">Reference proteome</keyword>
<organism evidence="2 3">
    <name type="scientific">Dreissena polymorpha</name>
    <name type="common">Zebra mussel</name>
    <name type="synonym">Mytilus polymorpha</name>
    <dbReference type="NCBI Taxonomy" id="45954"/>
    <lineage>
        <taxon>Eukaryota</taxon>
        <taxon>Metazoa</taxon>
        <taxon>Spiralia</taxon>
        <taxon>Lophotrochozoa</taxon>
        <taxon>Mollusca</taxon>
        <taxon>Bivalvia</taxon>
        <taxon>Autobranchia</taxon>
        <taxon>Heteroconchia</taxon>
        <taxon>Euheterodonta</taxon>
        <taxon>Imparidentia</taxon>
        <taxon>Neoheterodontei</taxon>
        <taxon>Myida</taxon>
        <taxon>Dreissenoidea</taxon>
        <taxon>Dreissenidae</taxon>
        <taxon>Dreissena</taxon>
    </lineage>
</organism>
<feature type="region of interest" description="Disordered" evidence="1">
    <location>
        <begin position="28"/>
        <end position="56"/>
    </location>
</feature>